<keyword evidence="2 11" id="KW-0031">Aminopeptidase</keyword>
<feature type="domain" description="Peptidase M1 membrane alanine aminopeptidase" evidence="12">
    <location>
        <begin position="249"/>
        <end position="466"/>
    </location>
</feature>
<feature type="site" description="Transition state stabilizer" evidence="10">
    <location>
        <position position="407"/>
    </location>
</feature>
<evidence type="ECO:0000259" key="12">
    <source>
        <dbReference type="Pfam" id="PF01433"/>
    </source>
</evidence>
<comment type="similarity">
    <text evidence="1 11">Belongs to the peptidase M1 family.</text>
</comment>
<dbReference type="GO" id="GO:0008270">
    <property type="term" value="F:zinc ion binding"/>
    <property type="evidence" value="ECO:0007669"/>
    <property type="project" value="UniProtKB-UniRule"/>
</dbReference>
<evidence type="ECO:0000256" key="1">
    <source>
        <dbReference type="ARBA" id="ARBA00010136"/>
    </source>
</evidence>
<feature type="binding site" evidence="9">
    <location>
        <position position="344"/>
    </location>
    <ligand>
        <name>Zn(2+)</name>
        <dbReference type="ChEBI" id="CHEBI:29105"/>
        <note>catalytic</note>
    </ligand>
</feature>
<feature type="domain" description="Aminopeptidase N-like N-terminal" evidence="14">
    <location>
        <begin position="22"/>
        <end position="209"/>
    </location>
</feature>
<evidence type="ECO:0000259" key="14">
    <source>
        <dbReference type="Pfam" id="PF17900"/>
    </source>
</evidence>
<dbReference type="InterPro" id="IPR042097">
    <property type="entry name" value="Aminopeptidase_N-like_N_sf"/>
</dbReference>
<dbReference type="GO" id="GO:0006508">
    <property type="term" value="P:proteolysis"/>
    <property type="evidence" value="ECO:0007669"/>
    <property type="project" value="UniProtKB-KW"/>
</dbReference>
<evidence type="ECO:0000256" key="5">
    <source>
        <dbReference type="ARBA" id="ARBA00022801"/>
    </source>
</evidence>
<evidence type="ECO:0000256" key="3">
    <source>
        <dbReference type="ARBA" id="ARBA00022670"/>
    </source>
</evidence>
<evidence type="ECO:0000256" key="11">
    <source>
        <dbReference type="RuleBase" id="RU364040"/>
    </source>
</evidence>
<keyword evidence="4 9" id="KW-0479">Metal-binding</keyword>
<protein>
    <recommendedName>
        <fullName evidence="11">Aminopeptidase</fullName>
        <ecNumber evidence="11">3.4.11.-</ecNumber>
    </recommendedName>
</protein>
<keyword evidence="3 11" id="KW-0645">Protease</keyword>
<dbReference type="InterPro" id="IPR034016">
    <property type="entry name" value="M1_APN-typ"/>
</dbReference>
<dbReference type="InterPro" id="IPR050344">
    <property type="entry name" value="Peptidase_M1_aminopeptidases"/>
</dbReference>
<dbReference type="Gene3D" id="1.25.50.20">
    <property type="match status" value="1"/>
</dbReference>
<dbReference type="GO" id="GO:0043171">
    <property type="term" value="P:peptide catabolic process"/>
    <property type="evidence" value="ECO:0007669"/>
    <property type="project" value="TreeGrafter"/>
</dbReference>
<dbReference type="GO" id="GO:0042277">
    <property type="term" value="F:peptide binding"/>
    <property type="evidence" value="ECO:0007669"/>
    <property type="project" value="TreeGrafter"/>
</dbReference>
<dbReference type="Proteomes" id="UP001145021">
    <property type="component" value="Unassembled WGS sequence"/>
</dbReference>
<dbReference type="Pfam" id="PF11838">
    <property type="entry name" value="ERAP1_C"/>
    <property type="match status" value="1"/>
</dbReference>
<evidence type="ECO:0000256" key="7">
    <source>
        <dbReference type="ARBA" id="ARBA00023049"/>
    </source>
</evidence>
<sequence length="885" mass="98766">MCSPTSHCANEERELLPTNVSPVHYDLRLAPNLDDLTYTGEVRIRVRINEPTSEIVLHSNELEIKSASVSSTALQSEGQSTASSITLNKEDETVHLAFSQSLPSNNDTTLSISFSGILNDQMVGFYRSKYTDAQGNVKNMATTQFEPTDARRAFPCWDEPMQKATFDVTLCVDEKLTALSNMDVAKTVSLGNGLKEVKFNTTPVMSTYLLAFIVGELEYVEGYTSGKHNGRPIPCRVYTAPGNSEKGRFALDVSVKVLEYFANVFGIEYPLPKLDQVAINDFEAGAMENWGLITYREVALLVDEANTSSRAKQYVAEVVSHELAHQWFGNLVTMEWWSELWLNEGFATWVGTLAVDHLFPEYHIWTQFLVDGLKRALDLDSLRSSHPIQVPVRRSADISQIFDAISYSKGASAIRMLSSYIGLDNFFKGIRAYLQKHKYANASTENLWNALSEASGVNVSQFMALWTRKIGYPIVTVTELEGGSKIHVCQNRYLSDGKASESEDQTEWWVPLGIDSSDANGERPVDVLTAREATFDAPVASAKWYKLNKDTVGIYRVKYPPQAVANIAKAIANGELGVNDRIGVVSDAASLATSGHSNTSDFLTLLRAYGNETEFVVWQEIALRTEALQSVWSYETDEIKEKIHALSRTLFSPLVKRLGWESTGANEDSLISRLRALAIRAAGFDGDAEVIAENSRRFQLFFEGDKSIFTTDILRAAFSIAVYHGGRFEFENVKSYFLDSANPVDQRLSALASLGFAKDPVLVDELLEFVLGDNVRNQDVHQAISAISSTTAGRDRLWTWYKANYSLLLSRYRASMSYMGALVRISTGGFVGNDKAEEIEQFLADKETSKFQRVVDQSLEKIRTKTAWFNKDREDVRAWLANNGF</sequence>
<dbReference type="CDD" id="cd09601">
    <property type="entry name" value="M1_APN-Q_like"/>
    <property type="match status" value="1"/>
</dbReference>
<dbReference type="GO" id="GO:0016020">
    <property type="term" value="C:membrane"/>
    <property type="evidence" value="ECO:0007669"/>
    <property type="project" value="TreeGrafter"/>
</dbReference>
<keyword evidence="16" id="KW-1185">Reference proteome</keyword>
<organism evidence="15 16">
    <name type="scientific">Coemansia asiatica</name>
    <dbReference type="NCBI Taxonomy" id="1052880"/>
    <lineage>
        <taxon>Eukaryota</taxon>
        <taxon>Fungi</taxon>
        <taxon>Fungi incertae sedis</taxon>
        <taxon>Zoopagomycota</taxon>
        <taxon>Kickxellomycotina</taxon>
        <taxon>Kickxellomycetes</taxon>
        <taxon>Kickxellales</taxon>
        <taxon>Kickxellaceae</taxon>
        <taxon>Coemansia</taxon>
    </lineage>
</organism>
<dbReference type="InterPro" id="IPR045357">
    <property type="entry name" value="Aminopeptidase_N-like_N"/>
</dbReference>
<dbReference type="FunFam" id="2.60.40.1730:FF:000002">
    <property type="entry name" value="Aminopeptidase"/>
    <property type="match status" value="1"/>
</dbReference>
<dbReference type="SUPFAM" id="SSF55486">
    <property type="entry name" value="Metalloproteases ('zincins'), catalytic domain"/>
    <property type="match status" value="1"/>
</dbReference>
<dbReference type="EMBL" id="JANBOH010000065">
    <property type="protein sequence ID" value="KAJ1646328.1"/>
    <property type="molecule type" value="Genomic_DNA"/>
</dbReference>
<dbReference type="FunFam" id="1.25.50.20:FF:000002">
    <property type="entry name" value="Aminopeptidase"/>
    <property type="match status" value="1"/>
</dbReference>
<dbReference type="EC" id="3.4.11.-" evidence="11"/>
<name>A0A9W7XP67_9FUNG</name>
<dbReference type="InterPro" id="IPR001930">
    <property type="entry name" value="Peptidase_M1"/>
</dbReference>
<evidence type="ECO:0000256" key="10">
    <source>
        <dbReference type="PIRSR" id="PIRSR634016-4"/>
    </source>
</evidence>
<dbReference type="Gene3D" id="2.60.40.1910">
    <property type="match status" value="1"/>
</dbReference>
<evidence type="ECO:0000256" key="2">
    <source>
        <dbReference type="ARBA" id="ARBA00022438"/>
    </source>
</evidence>
<reference evidence="15" key="1">
    <citation type="submission" date="2022-07" db="EMBL/GenBank/DDBJ databases">
        <title>Phylogenomic reconstructions and comparative analyses of Kickxellomycotina fungi.</title>
        <authorList>
            <person name="Reynolds N.K."/>
            <person name="Stajich J.E."/>
            <person name="Barry K."/>
            <person name="Grigoriev I.V."/>
            <person name="Crous P."/>
            <person name="Smith M.E."/>
        </authorList>
    </citation>
    <scope>NUCLEOTIDE SEQUENCE</scope>
    <source>
        <strain evidence="15">NBRC 105413</strain>
    </source>
</reference>
<evidence type="ECO:0000313" key="15">
    <source>
        <dbReference type="EMBL" id="KAJ1646328.1"/>
    </source>
</evidence>
<dbReference type="AlphaFoldDB" id="A0A9W7XP67"/>
<dbReference type="PANTHER" id="PTHR11533">
    <property type="entry name" value="PROTEASE M1 ZINC METALLOPROTEASE"/>
    <property type="match status" value="1"/>
</dbReference>
<proteinExistence type="inferred from homology"/>
<gene>
    <name evidence="15" type="ORF">LPJ64_002181</name>
</gene>
<dbReference type="Pfam" id="PF01433">
    <property type="entry name" value="Peptidase_M1"/>
    <property type="match status" value="1"/>
</dbReference>
<evidence type="ECO:0000256" key="9">
    <source>
        <dbReference type="PIRSR" id="PIRSR634016-3"/>
    </source>
</evidence>
<evidence type="ECO:0000313" key="16">
    <source>
        <dbReference type="Proteomes" id="UP001145021"/>
    </source>
</evidence>
<keyword evidence="6 9" id="KW-0862">Zinc</keyword>
<dbReference type="FunFam" id="1.10.390.10:FF:000001">
    <property type="entry name" value="Aminopeptidase"/>
    <property type="match status" value="1"/>
</dbReference>
<evidence type="ECO:0000256" key="6">
    <source>
        <dbReference type="ARBA" id="ARBA00022833"/>
    </source>
</evidence>
<evidence type="ECO:0000259" key="13">
    <source>
        <dbReference type="Pfam" id="PF11838"/>
    </source>
</evidence>
<dbReference type="InterPro" id="IPR024571">
    <property type="entry name" value="ERAP1-like_C_dom"/>
</dbReference>
<comment type="caution">
    <text evidence="15">The sequence shown here is derived from an EMBL/GenBank/DDBJ whole genome shotgun (WGS) entry which is preliminary data.</text>
</comment>
<keyword evidence="7 11" id="KW-0482">Metalloprotease</keyword>
<dbReference type="GO" id="GO:0005615">
    <property type="term" value="C:extracellular space"/>
    <property type="evidence" value="ECO:0007669"/>
    <property type="project" value="TreeGrafter"/>
</dbReference>
<evidence type="ECO:0000256" key="8">
    <source>
        <dbReference type="PIRSR" id="PIRSR634016-1"/>
    </source>
</evidence>
<keyword evidence="5 11" id="KW-0378">Hydrolase</keyword>
<feature type="domain" description="ERAP1-like C-terminal" evidence="13">
    <location>
        <begin position="544"/>
        <end position="863"/>
    </location>
</feature>
<accession>A0A9W7XP67</accession>
<feature type="active site" description="Proton acceptor" evidence="8">
    <location>
        <position position="322"/>
    </location>
</feature>
<dbReference type="SUPFAM" id="SSF63737">
    <property type="entry name" value="Leukotriene A4 hydrolase N-terminal domain"/>
    <property type="match status" value="1"/>
</dbReference>
<feature type="binding site" evidence="9">
    <location>
        <position position="321"/>
    </location>
    <ligand>
        <name>Zn(2+)</name>
        <dbReference type="ChEBI" id="CHEBI:29105"/>
        <note>catalytic</note>
    </ligand>
</feature>
<dbReference type="Pfam" id="PF17900">
    <property type="entry name" value="Peptidase_M1_N"/>
    <property type="match status" value="1"/>
</dbReference>
<dbReference type="GO" id="GO:0005737">
    <property type="term" value="C:cytoplasm"/>
    <property type="evidence" value="ECO:0007669"/>
    <property type="project" value="TreeGrafter"/>
</dbReference>
<dbReference type="Gene3D" id="2.60.40.1730">
    <property type="entry name" value="tricorn interacting facor f3 domain"/>
    <property type="match status" value="1"/>
</dbReference>
<dbReference type="Gene3D" id="1.10.390.10">
    <property type="entry name" value="Neutral Protease Domain 2"/>
    <property type="match status" value="1"/>
</dbReference>
<evidence type="ECO:0000256" key="4">
    <source>
        <dbReference type="ARBA" id="ARBA00022723"/>
    </source>
</evidence>
<dbReference type="GO" id="GO:0070006">
    <property type="term" value="F:metalloaminopeptidase activity"/>
    <property type="evidence" value="ECO:0007669"/>
    <property type="project" value="TreeGrafter"/>
</dbReference>
<dbReference type="InterPro" id="IPR027268">
    <property type="entry name" value="Peptidase_M4/M1_CTD_sf"/>
</dbReference>
<dbReference type="PRINTS" id="PR00756">
    <property type="entry name" value="ALADIPTASE"/>
</dbReference>
<comment type="cofactor">
    <cofactor evidence="9 11">
        <name>Zn(2+)</name>
        <dbReference type="ChEBI" id="CHEBI:29105"/>
    </cofactor>
    <text evidence="9 11">Binds 1 zinc ion per subunit.</text>
</comment>
<dbReference type="InterPro" id="IPR014782">
    <property type="entry name" value="Peptidase_M1_dom"/>
</dbReference>
<feature type="binding site" evidence="9">
    <location>
        <position position="325"/>
    </location>
    <ligand>
        <name>Zn(2+)</name>
        <dbReference type="ChEBI" id="CHEBI:29105"/>
        <note>catalytic</note>
    </ligand>
</feature>
<dbReference type="PANTHER" id="PTHR11533:SF174">
    <property type="entry name" value="PUROMYCIN-SENSITIVE AMINOPEPTIDASE-RELATED"/>
    <property type="match status" value="1"/>
</dbReference>